<evidence type="ECO:0000256" key="2">
    <source>
        <dbReference type="ARBA" id="ARBA00005581"/>
    </source>
</evidence>
<comment type="caution">
    <text evidence="6">The sequence shown here is derived from an EMBL/GenBank/DDBJ whole genome shotgun (WGS) entry which is preliminary data.</text>
</comment>
<dbReference type="InterPro" id="IPR010264">
    <property type="entry name" value="Self-incomp_S1"/>
</dbReference>
<evidence type="ECO:0000256" key="4">
    <source>
        <dbReference type="ARBA" id="ARBA00022525"/>
    </source>
</evidence>
<gene>
    <name evidence="6" type="ORF">EZV62_016709</name>
</gene>
<sequence>MLQRTHFSFISCIEAEISAMQVKHSQYVETAWRKCADDLGLPQESIDNCYNSGGGTNVLFFSLKISCFFLYLKICTVGDNEFQFSFRDSIISRTHFWCKMHHDTQTKNSIDVYDDENERIKCPSTSNCYWLVDQYAFFFSQDQEYWSIVSYW</sequence>
<dbReference type="OrthoDB" id="958254at2759"/>
<comment type="similarity">
    <text evidence="2">Belongs to the plant self-incompatibility (S1) protein family.</text>
</comment>
<keyword evidence="5" id="KW-0732">Signal</keyword>
<dbReference type="Proteomes" id="UP000323000">
    <property type="component" value="Chromosome 7"/>
</dbReference>
<keyword evidence="4" id="KW-0964">Secreted</keyword>
<keyword evidence="7" id="KW-1185">Reference proteome</keyword>
<evidence type="ECO:0000256" key="1">
    <source>
        <dbReference type="ARBA" id="ARBA00004613"/>
    </source>
</evidence>
<comment type="subcellular location">
    <subcellularLocation>
        <location evidence="1">Secreted</location>
    </subcellularLocation>
</comment>
<proteinExistence type="inferred from homology"/>
<evidence type="ECO:0000256" key="3">
    <source>
        <dbReference type="ARBA" id="ARBA00022471"/>
    </source>
</evidence>
<evidence type="ECO:0000313" key="7">
    <source>
        <dbReference type="Proteomes" id="UP000323000"/>
    </source>
</evidence>
<accession>A0A5C7HP72</accession>
<dbReference type="GO" id="GO:0060320">
    <property type="term" value="P:rejection of self pollen"/>
    <property type="evidence" value="ECO:0007669"/>
    <property type="project" value="UniProtKB-KW"/>
</dbReference>
<name>A0A5C7HP72_9ROSI</name>
<protein>
    <submittedName>
        <fullName evidence="6">Uncharacterized protein</fullName>
    </submittedName>
</protein>
<organism evidence="6 7">
    <name type="scientific">Acer yangbiense</name>
    <dbReference type="NCBI Taxonomy" id="1000413"/>
    <lineage>
        <taxon>Eukaryota</taxon>
        <taxon>Viridiplantae</taxon>
        <taxon>Streptophyta</taxon>
        <taxon>Embryophyta</taxon>
        <taxon>Tracheophyta</taxon>
        <taxon>Spermatophyta</taxon>
        <taxon>Magnoliopsida</taxon>
        <taxon>eudicotyledons</taxon>
        <taxon>Gunneridae</taxon>
        <taxon>Pentapetalae</taxon>
        <taxon>rosids</taxon>
        <taxon>malvids</taxon>
        <taxon>Sapindales</taxon>
        <taxon>Sapindaceae</taxon>
        <taxon>Hippocastanoideae</taxon>
        <taxon>Acereae</taxon>
        <taxon>Acer</taxon>
    </lineage>
</organism>
<dbReference type="GO" id="GO:0005576">
    <property type="term" value="C:extracellular region"/>
    <property type="evidence" value="ECO:0007669"/>
    <property type="project" value="UniProtKB-SubCell"/>
</dbReference>
<dbReference type="EMBL" id="VAHF01000007">
    <property type="protein sequence ID" value="TXG58880.1"/>
    <property type="molecule type" value="Genomic_DNA"/>
</dbReference>
<dbReference type="Pfam" id="PF05938">
    <property type="entry name" value="Self-incomp_S1"/>
    <property type="match status" value="1"/>
</dbReference>
<reference evidence="7" key="1">
    <citation type="journal article" date="2019" name="Gigascience">
        <title>De novo genome assembly of the endangered Acer yangbiense, a plant species with extremely small populations endemic to Yunnan Province, China.</title>
        <authorList>
            <person name="Yang J."/>
            <person name="Wariss H.M."/>
            <person name="Tao L."/>
            <person name="Zhang R."/>
            <person name="Yun Q."/>
            <person name="Hollingsworth P."/>
            <person name="Dao Z."/>
            <person name="Luo G."/>
            <person name="Guo H."/>
            <person name="Ma Y."/>
            <person name="Sun W."/>
        </authorList>
    </citation>
    <scope>NUCLEOTIDE SEQUENCE [LARGE SCALE GENOMIC DNA]</scope>
    <source>
        <strain evidence="7">cv. Malutang</strain>
    </source>
</reference>
<evidence type="ECO:0000313" key="6">
    <source>
        <dbReference type="EMBL" id="TXG58880.1"/>
    </source>
</evidence>
<dbReference type="AlphaFoldDB" id="A0A5C7HP72"/>
<keyword evidence="3" id="KW-0713">Self-incompatibility</keyword>
<evidence type="ECO:0000256" key="5">
    <source>
        <dbReference type="ARBA" id="ARBA00022729"/>
    </source>
</evidence>